<comment type="caution">
    <text evidence="2">The sequence shown here is derived from an EMBL/GenBank/DDBJ whole genome shotgun (WGS) entry which is preliminary data.</text>
</comment>
<evidence type="ECO:0000313" key="3">
    <source>
        <dbReference type="Proteomes" id="UP000585665"/>
    </source>
</evidence>
<evidence type="ECO:0000313" key="2">
    <source>
        <dbReference type="EMBL" id="NVN38983.1"/>
    </source>
</evidence>
<evidence type="ECO:0000256" key="1">
    <source>
        <dbReference type="SAM" id="Phobius"/>
    </source>
</evidence>
<gene>
    <name evidence="2" type="ORF">HUK82_00185</name>
</gene>
<feature type="transmembrane region" description="Helical" evidence="1">
    <location>
        <begin position="111"/>
        <end position="131"/>
    </location>
</feature>
<dbReference type="Proteomes" id="UP000585665">
    <property type="component" value="Unassembled WGS sequence"/>
</dbReference>
<sequence length="135" mass="15360">MIRRAKEYLRRIIRREHWWAEAWSGLMLASFGAVSLLARPEHLHALPSTRSFMLLMPNGIWQLLMAATGLMQMATLLADSRWRRGIAAFLAAFFYAWITENQVLFSYGLHPVILLSAGWIGVNMFAVSRAIGGLR</sequence>
<dbReference type="AlphaFoldDB" id="A0A850P7J7"/>
<dbReference type="EMBL" id="JABXXR010000001">
    <property type="protein sequence ID" value="NVN38983.1"/>
    <property type="molecule type" value="Genomic_DNA"/>
</dbReference>
<dbReference type="RefSeq" id="WP_176612007.1">
    <property type="nucleotide sequence ID" value="NZ_JABXXR010000001.1"/>
</dbReference>
<keyword evidence="3" id="KW-1185">Reference proteome</keyword>
<keyword evidence="1" id="KW-0472">Membrane</keyword>
<accession>A0A850P7J7</accession>
<organism evidence="2 3">
    <name type="scientific">Ameyamaea chiangmaiensis</name>
    <dbReference type="NCBI Taxonomy" id="442969"/>
    <lineage>
        <taxon>Bacteria</taxon>
        <taxon>Pseudomonadati</taxon>
        <taxon>Pseudomonadota</taxon>
        <taxon>Alphaproteobacteria</taxon>
        <taxon>Acetobacterales</taxon>
        <taxon>Acetobacteraceae</taxon>
        <taxon>Ameyamaea</taxon>
    </lineage>
</organism>
<reference evidence="2 3" key="1">
    <citation type="submission" date="2020-06" db="EMBL/GenBank/DDBJ databases">
        <title>Description of novel acetic acid bacteria.</title>
        <authorList>
            <person name="Sombolestani A."/>
        </authorList>
    </citation>
    <scope>NUCLEOTIDE SEQUENCE [LARGE SCALE GENOMIC DNA]</scope>
    <source>
        <strain evidence="2 3">LMG 27010</strain>
    </source>
</reference>
<feature type="transmembrane region" description="Helical" evidence="1">
    <location>
        <begin position="85"/>
        <end position="105"/>
    </location>
</feature>
<protein>
    <submittedName>
        <fullName evidence="2">Uncharacterized protein</fullName>
    </submittedName>
</protein>
<name>A0A850P7J7_9PROT</name>
<proteinExistence type="predicted"/>
<keyword evidence="1" id="KW-1133">Transmembrane helix</keyword>
<feature type="transmembrane region" description="Helical" evidence="1">
    <location>
        <begin position="59"/>
        <end position="78"/>
    </location>
</feature>
<keyword evidence="1" id="KW-0812">Transmembrane</keyword>
<feature type="transmembrane region" description="Helical" evidence="1">
    <location>
        <begin position="20"/>
        <end position="39"/>
    </location>
</feature>